<dbReference type="PANTHER" id="PTHR43404">
    <property type="entry name" value="LIPOPOLYSACCHARIDE CHOLINEPHOSPHOTRANSFERASE LICD"/>
    <property type="match status" value="1"/>
</dbReference>
<dbReference type="GO" id="GO:0009100">
    <property type="term" value="P:glycoprotein metabolic process"/>
    <property type="evidence" value="ECO:0007669"/>
    <property type="project" value="UniProtKB-ARBA"/>
</dbReference>
<reference evidence="2" key="1">
    <citation type="journal article" date="2020" name="FEMS Microbiol. Lett.">
        <title>Screening for texturing Leuconostoc and genomics behind polysaccharide production.</title>
        <authorList>
            <person name="Poulsen V.K."/>
            <person name="Koza A."/>
            <person name="Al-Nakeeb K."/>
            <person name="Oeregaard G."/>
        </authorList>
    </citation>
    <scope>NUCLEOTIDE SEQUENCE</scope>
    <source>
        <strain evidence="2">Ln3</strain>
    </source>
</reference>
<accession>A0A7S6VG28</accession>
<dbReference type="InterPro" id="IPR007074">
    <property type="entry name" value="LicD/FKTN/FKRP_NTP_transf"/>
</dbReference>
<dbReference type="SUPFAM" id="SSF81301">
    <property type="entry name" value="Nucleotidyltransferase"/>
    <property type="match status" value="1"/>
</dbReference>
<dbReference type="AlphaFoldDB" id="A0A7S6VG28"/>
<evidence type="ECO:0000313" key="2">
    <source>
        <dbReference type="EMBL" id="QOW37916.1"/>
    </source>
</evidence>
<protein>
    <submittedName>
        <fullName evidence="2">LicD family protein</fullName>
    </submittedName>
</protein>
<dbReference type="PANTHER" id="PTHR43404:SF2">
    <property type="entry name" value="LIPOPOLYSACCHARIDE CHOLINEPHOSPHOTRANSFERASE LICD"/>
    <property type="match status" value="1"/>
</dbReference>
<dbReference type="InterPro" id="IPR043519">
    <property type="entry name" value="NT_sf"/>
</dbReference>
<name>A0A7S6VG28_LEUME</name>
<dbReference type="InterPro" id="IPR052942">
    <property type="entry name" value="LPS_cholinephosphotransferase"/>
</dbReference>
<dbReference type="Pfam" id="PF04991">
    <property type="entry name" value="LicD"/>
    <property type="match status" value="1"/>
</dbReference>
<evidence type="ECO:0000259" key="1">
    <source>
        <dbReference type="Pfam" id="PF04991"/>
    </source>
</evidence>
<feature type="domain" description="LicD/FKTN/FKRP nucleotidyltransferase" evidence="1">
    <location>
        <begin position="35"/>
        <end position="249"/>
    </location>
</feature>
<organism evidence="2">
    <name type="scientific">Leuconostoc mesenteroides</name>
    <dbReference type="NCBI Taxonomy" id="1245"/>
    <lineage>
        <taxon>Bacteria</taxon>
        <taxon>Bacillati</taxon>
        <taxon>Bacillota</taxon>
        <taxon>Bacilli</taxon>
        <taxon>Lactobacillales</taxon>
        <taxon>Lactobacillaceae</taxon>
        <taxon>Leuconostoc</taxon>
    </lineage>
</organism>
<dbReference type="EMBL" id="MT799689">
    <property type="protein sequence ID" value="QOW37916.1"/>
    <property type="molecule type" value="Genomic_DNA"/>
</dbReference>
<sequence>MDYKSKDNVKLEYVMSLKEVKQRELDILLYVKKICDDNGLNYFLHGGTLIGALRHQGFIPWDDDIDICMPREDYERFLNINKNMFNQYASLSIENDENYYYAFSKVTDMQTIIKDSNEKTHYGVFIDVFPIDNVPQNYFKKNIYFLRAYVYKRILMHLNEKKVKKDGNVLKIVLRQFVKLFNHKKIIKNFNEHIIKVPRGLQVSTITTGSQWDISYQREWFDGKVTVTFEGHEFPAPVGYDSLLHKYFGEYMVVPPKEKQVTHGYTYVALNQESRE</sequence>
<proteinExistence type="predicted"/>